<dbReference type="Pfam" id="PF00149">
    <property type="entry name" value="Metallophos"/>
    <property type="match status" value="1"/>
</dbReference>
<dbReference type="Proteomes" id="UP000192342">
    <property type="component" value="Unassembled WGS sequence"/>
</dbReference>
<gene>
    <name evidence="2" type="ORF">ATO7_16325</name>
</gene>
<evidence type="ECO:0000313" key="3">
    <source>
        <dbReference type="Proteomes" id="UP000192342"/>
    </source>
</evidence>
<dbReference type="SUPFAM" id="SSF56300">
    <property type="entry name" value="Metallo-dependent phosphatases"/>
    <property type="match status" value="1"/>
</dbReference>
<dbReference type="PANTHER" id="PTHR46546">
    <property type="entry name" value="SHEWANELLA-LIKE PROTEIN PHOSPHATASE 1"/>
    <property type="match status" value="1"/>
</dbReference>
<reference evidence="2 3" key="1">
    <citation type="submission" date="2013-04" db="EMBL/GenBank/DDBJ databases">
        <title>Oceanococcus atlanticus 22II-S10r2 Genome Sequencing.</title>
        <authorList>
            <person name="Lai Q."/>
            <person name="Li G."/>
            <person name="Shao Z."/>
        </authorList>
    </citation>
    <scope>NUCLEOTIDE SEQUENCE [LARGE SCALE GENOMIC DNA]</scope>
    <source>
        <strain evidence="2 3">22II-S10r2</strain>
    </source>
</reference>
<dbReference type="EMBL" id="AQQV01000006">
    <property type="protein sequence ID" value="ORE85066.1"/>
    <property type="molecule type" value="Genomic_DNA"/>
</dbReference>
<evidence type="ECO:0000259" key="1">
    <source>
        <dbReference type="Pfam" id="PF00149"/>
    </source>
</evidence>
<proteinExistence type="predicted"/>
<dbReference type="PANTHER" id="PTHR46546:SF4">
    <property type="entry name" value="SHEWANELLA-LIKE PROTEIN PHOSPHATASE 1"/>
    <property type="match status" value="1"/>
</dbReference>
<keyword evidence="3" id="KW-1185">Reference proteome</keyword>
<dbReference type="AlphaFoldDB" id="A0A1Y1SA06"/>
<accession>A0A1Y1SA06</accession>
<dbReference type="CDD" id="cd00838">
    <property type="entry name" value="MPP_superfamily"/>
    <property type="match status" value="1"/>
</dbReference>
<dbReference type="STRING" id="1317117.ATO7_16325"/>
<dbReference type="Gene3D" id="3.60.21.10">
    <property type="match status" value="1"/>
</dbReference>
<feature type="domain" description="Calcineurin-like phosphoesterase" evidence="1">
    <location>
        <begin position="51"/>
        <end position="138"/>
    </location>
</feature>
<dbReference type="GO" id="GO:0016787">
    <property type="term" value="F:hydrolase activity"/>
    <property type="evidence" value="ECO:0007669"/>
    <property type="project" value="InterPro"/>
</dbReference>
<dbReference type="InterPro" id="IPR004843">
    <property type="entry name" value="Calcineurin-like_PHP"/>
</dbReference>
<sequence>MSTTSPALPSELWQLGKPRPDKPVSFRRLALLRNAVQQTRKHGPWVWPKHPVIFISDPHADAAAFEASLRAAGCIDGAARLTSFGRSCRIIIGGDCLDKGPSNIQMLRSLKTLIDTDANVTVLAGNHDIRLLLGLQSLRLPRTLEHEHLFLRMGPKVVPLLSEIFEHDLGGNIPANTPDERTCKLRLHPRDNWEHVFAENFRQQLSSEALEREIRGIGKKRERFAAACAQANLSWRAVYATAMRSIELFLEPAGEFAWFFQDMKLFARDGSFLFVHAGLDDEMASQLGRMPLEVINHRFQQAMLEQPFQCYFGPLANSLRTKYRASNLPLTQDGVMQAHQAGIYAVVHGHRNRLNGQRLMLRQGLIHIEADITLDRHSRRKEGLNGLGVGLTLIEPNGRVVGYSNDYPRAKVFQPHALLNRTVSHHAAQQERLPA</sequence>
<protein>
    <recommendedName>
        <fullName evidence="1">Calcineurin-like phosphoesterase domain-containing protein</fullName>
    </recommendedName>
</protein>
<evidence type="ECO:0000313" key="2">
    <source>
        <dbReference type="EMBL" id="ORE85066.1"/>
    </source>
</evidence>
<organism evidence="2 3">
    <name type="scientific">Oceanococcus atlanticus</name>
    <dbReference type="NCBI Taxonomy" id="1317117"/>
    <lineage>
        <taxon>Bacteria</taxon>
        <taxon>Pseudomonadati</taxon>
        <taxon>Pseudomonadota</taxon>
        <taxon>Gammaproteobacteria</taxon>
        <taxon>Chromatiales</taxon>
        <taxon>Oceanococcaceae</taxon>
        <taxon>Oceanococcus</taxon>
    </lineage>
</organism>
<comment type="caution">
    <text evidence="2">The sequence shown here is derived from an EMBL/GenBank/DDBJ whole genome shotgun (WGS) entry which is preliminary data.</text>
</comment>
<dbReference type="InterPro" id="IPR029052">
    <property type="entry name" value="Metallo-depent_PP-like"/>
</dbReference>
<name>A0A1Y1SA06_9GAMM</name>
<dbReference type="RefSeq" id="WP_206044965.1">
    <property type="nucleotide sequence ID" value="NZ_AQQV01000006.1"/>
</dbReference>